<protein>
    <submittedName>
        <fullName evidence="3">DUF4136 domain-containing protein</fullName>
    </submittedName>
</protein>
<dbReference type="Pfam" id="PF13590">
    <property type="entry name" value="DUF4136"/>
    <property type="match status" value="1"/>
</dbReference>
<reference evidence="4" key="1">
    <citation type="submission" date="2023-09" db="EMBL/GenBank/DDBJ databases">
        <authorList>
            <person name="Li S."/>
            <person name="Li X."/>
            <person name="Zhang C."/>
            <person name="Zhao Z."/>
        </authorList>
    </citation>
    <scope>NUCLEOTIDE SEQUENCE [LARGE SCALE GENOMIC DNA]</scope>
    <source>
        <strain evidence="4">SQ345</strain>
    </source>
</reference>
<proteinExistence type="predicted"/>
<gene>
    <name evidence="3" type="ORF">RI845_02885</name>
</gene>
<sequence length="176" mass="19689">MPKLIMVLLALSLSACVQVNTEVENASSQLAISSIHDHDIALDENSTYAFTPLQENEKGASFPIVTAEIEKYLAVKGFKQVTPEQNPTFYIGYILEREEDLSDEQLSETFGLNPGLPDLPNLDKGTMLMFALEGESKQFAWRAAAQGFILEDISDEERHLKVQQLVNSMLHQFVNK</sequence>
<organism evidence="3 4">
    <name type="scientific">Thalassotalea nanhaiensis</name>
    <dbReference type="NCBI Taxonomy" id="3065648"/>
    <lineage>
        <taxon>Bacteria</taxon>
        <taxon>Pseudomonadati</taxon>
        <taxon>Pseudomonadota</taxon>
        <taxon>Gammaproteobacteria</taxon>
        <taxon>Alteromonadales</taxon>
        <taxon>Colwelliaceae</taxon>
        <taxon>Thalassotalea</taxon>
    </lineage>
</organism>
<evidence type="ECO:0000259" key="2">
    <source>
        <dbReference type="Pfam" id="PF13590"/>
    </source>
</evidence>
<dbReference type="EMBL" id="CP134146">
    <property type="protein sequence ID" value="WNC69109.1"/>
    <property type="molecule type" value="Genomic_DNA"/>
</dbReference>
<evidence type="ECO:0000313" key="3">
    <source>
        <dbReference type="EMBL" id="WNC69109.1"/>
    </source>
</evidence>
<feature type="signal peptide" evidence="1">
    <location>
        <begin position="1"/>
        <end position="19"/>
    </location>
</feature>
<evidence type="ECO:0000313" key="4">
    <source>
        <dbReference type="Proteomes" id="UP001248581"/>
    </source>
</evidence>
<keyword evidence="4" id="KW-1185">Reference proteome</keyword>
<keyword evidence="1" id="KW-0732">Signal</keyword>
<accession>A0ABY9TN20</accession>
<evidence type="ECO:0000256" key="1">
    <source>
        <dbReference type="SAM" id="SignalP"/>
    </source>
</evidence>
<dbReference type="PROSITE" id="PS51257">
    <property type="entry name" value="PROKAR_LIPOPROTEIN"/>
    <property type="match status" value="1"/>
</dbReference>
<feature type="domain" description="DUF4136" evidence="2">
    <location>
        <begin position="36"/>
        <end position="173"/>
    </location>
</feature>
<dbReference type="InterPro" id="IPR025411">
    <property type="entry name" value="DUF4136"/>
</dbReference>
<feature type="chain" id="PRO_5047274289" evidence="1">
    <location>
        <begin position="20"/>
        <end position="176"/>
    </location>
</feature>
<dbReference type="RefSeq" id="WP_348388253.1">
    <property type="nucleotide sequence ID" value="NZ_CP134146.1"/>
</dbReference>
<dbReference type="Proteomes" id="UP001248581">
    <property type="component" value="Chromosome"/>
</dbReference>
<name>A0ABY9TN20_9GAMM</name>